<name>A0A8S5TXX9_9CAUD</name>
<reference evidence="1" key="1">
    <citation type="journal article" date="2021" name="Proc. Natl. Acad. Sci. U.S.A.">
        <title>A Catalog of Tens of Thousands of Viruses from Human Metagenomes Reveals Hidden Associations with Chronic Diseases.</title>
        <authorList>
            <person name="Tisza M.J."/>
            <person name="Buck C.B."/>
        </authorList>
    </citation>
    <scope>NUCLEOTIDE SEQUENCE</scope>
    <source>
        <strain evidence="1">CtTn33</strain>
    </source>
</reference>
<protein>
    <submittedName>
        <fullName evidence="1">Uncharacterized protein</fullName>
    </submittedName>
</protein>
<organism evidence="1">
    <name type="scientific">Myoviridae sp. ctTn33</name>
    <dbReference type="NCBI Taxonomy" id="2825113"/>
    <lineage>
        <taxon>Viruses</taxon>
        <taxon>Duplodnaviria</taxon>
        <taxon>Heunggongvirae</taxon>
        <taxon>Uroviricota</taxon>
        <taxon>Caudoviricetes</taxon>
    </lineage>
</organism>
<proteinExistence type="predicted"/>
<accession>A0A8S5TXX9</accession>
<dbReference type="EMBL" id="BK015958">
    <property type="protein sequence ID" value="DAF87060.1"/>
    <property type="molecule type" value="Genomic_DNA"/>
</dbReference>
<sequence length="30" mass="3427">MMKYQGVVCVWVAAIPTIYHSTVTCLRLRS</sequence>
<evidence type="ECO:0000313" key="1">
    <source>
        <dbReference type="EMBL" id="DAF87060.1"/>
    </source>
</evidence>